<evidence type="ECO:0000256" key="3">
    <source>
        <dbReference type="ARBA" id="ARBA00023140"/>
    </source>
</evidence>
<reference evidence="7 8" key="1">
    <citation type="journal article" date="2016" name="Genome Biol. Evol.">
        <title>Divergent and convergent evolution of fungal pathogenicity.</title>
        <authorList>
            <person name="Shang Y."/>
            <person name="Xiao G."/>
            <person name="Zheng P."/>
            <person name="Cen K."/>
            <person name="Zhan S."/>
            <person name="Wang C."/>
        </authorList>
    </citation>
    <scope>NUCLEOTIDE SEQUENCE [LARGE SCALE GENOMIC DNA]</scope>
    <source>
        <strain evidence="7 8">RCEF 1005</strain>
    </source>
</reference>
<comment type="caution">
    <text evidence="7">The sequence shown here is derived from an EMBL/GenBank/DDBJ whole genome shotgun (WGS) entry which is preliminary data.</text>
</comment>
<feature type="compositionally biased region" description="Basic residues" evidence="5">
    <location>
        <begin position="205"/>
        <end position="214"/>
    </location>
</feature>
<evidence type="ECO:0000256" key="1">
    <source>
        <dbReference type="ARBA" id="ARBA00022593"/>
    </source>
</evidence>
<evidence type="ECO:0008006" key="9">
    <source>
        <dbReference type="Google" id="ProtNLM"/>
    </source>
</evidence>
<keyword evidence="3" id="KW-0576">Peroxisome</keyword>
<dbReference type="EMBL" id="AZHF01000009">
    <property type="protein sequence ID" value="OAA70902.1"/>
    <property type="molecule type" value="Genomic_DNA"/>
</dbReference>
<dbReference type="GO" id="GO:0016559">
    <property type="term" value="P:peroxisome fission"/>
    <property type="evidence" value="ECO:0007669"/>
    <property type="project" value="InterPro"/>
</dbReference>
<dbReference type="OrthoDB" id="3636394at2759"/>
<keyword evidence="1" id="KW-0962">Peroxisome biogenesis</keyword>
<keyword evidence="6" id="KW-1133">Transmembrane helix</keyword>
<keyword evidence="6" id="KW-0812">Transmembrane</keyword>
<dbReference type="GO" id="GO:0005778">
    <property type="term" value="C:peroxisomal membrane"/>
    <property type="evidence" value="ECO:0007669"/>
    <property type="project" value="UniProtKB-SubCell"/>
</dbReference>
<dbReference type="Pfam" id="PF05648">
    <property type="entry name" value="PEX11"/>
    <property type="match status" value="1"/>
</dbReference>
<name>A0A162JM00_CORDF</name>
<keyword evidence="2 6" id="KW-0472">Membrane</keyword>
<dbReference type="PANTHER" id="PTHR12652:SF23">
    <property type="entry name" value="MICROBODY (PEROXISOME) PROLIFERATION PROTEIN PEROXIN 11B (EUROFUNG)"/>
    <property type="match status" value="1"/>
</dbReference>
<evidence type="ECO:0000256" key="5">
    <source>
        <dbReference type="SAM" id="MobiDB-lite"/>
    </source>
</evidence>
<comment type="subcellular location">
    <subcellularLocation>
        <location evidence="4">Peroxisome membrane</location>
    </subcellularLocation>
</comment>
<protein>
    <recommendedName>
        <fullName evidence="9">AoPex11B-like protein</fullName>
    </recommendedName>
</protein>
<dbReference type="PANTHER" id="PTHR12652">
    <property type="entry name" value="PEROXISOMAL BIOGENESIS FACTOR 11"/>
    <property type="match status" value="1"/>
</dbReference>
<dbReference type="AlphaFoldDB" id="A0A162JM00"/>
<evidence type="ECO:0000256" key="2">
    <source>
        <dbReference type="ARBA" id="ARBA00023136"/>
    </source>
</evidence>
<keyword evidence="8" id="KW-1185">Reference proteome</keyword>
<proteinExistence type="predicted"/>
<gene>
    <name evidence="7" type="ORF">LEL_09493</name>
</gene>
<accession>A0A162JM00</accession>
<dbReference type="Proteomes" id="UP000076881">
    <property type="component" value="Unassembled WGS sequence"/>
</dbReference>
<evidence type="ECO:0000313" key="8">
    <source>
        <dbReference type="Proteomes" id="UP000076881"/>
    </source>
</evidence>
<organism evidence="7 8">
    <name type="scientific">Akanthomyces lecanii RCEF 1005</name>
    <dbReference type="NCBI Taxonomy" id="1081108"/>
    <lineage>
        <taxon>Eukaryota</taxon>
        <taxon>Fungi</taxon>
        <taxon>Dikarya</taxon>
        <taxon>Ascomycota</taxon>
        <taxon>Pezizomycotina</taxon>
        <taxon>Sordariomycetes</taxon>
        <taxon>Hypocreomycetidae</taxon>
        <taxon>Hypocreales</taxon>
        <taxon>Cordycipitaceae</taxon>
        <taxon>Akanthomyces</taxon>
        <taxon>Cordyceps confragosa</taxon>
    </lineage>
</organism>
<dbReference type="InterPro" id="IPR008733">
    <property type="entry name" value="PEX11"/>
</dbReference>
<feature type="region of interest" description="Disordered" evidence="5">
    <location>
        <begin position="179"/>
        <end position="223"/>
    </location>
</feature>
<evidence type="ECO:0000256" key="6">
    <source>
        <dbReference type="SAM" id="Phobius"/>
    </source>
</evidence>
<evidence type="ECO:0000313" key="7">
    <source>
        <dbReference type="EMBL" id="OAA70902.1"/>
    </source>
</evidence>
<evidence type="ECO:0000256" key="4">
    <source>
        <dbReference type="ARBA" id="ARBA00046271"/>
    </source>
</evidence>
<sequence length="285" mass="30883">MARTVETFIALGADIFALERLMRLLQAVGMIFTSYTGLIALAQPSRSAAQHLAARLTLVSLQDWLNVTRRSMRTFWFLRAFQGSYAQYTATTAGPRGIEDLLDVVAGSLLGVFGLLETATLPDMLRIPGLAVFGPDETRRLNVQAQMCWFAALLAMVLSSGVKILRLLAERAVPASADFGAESEDEKSGGGGSGSGSEKDGLVKREKKRQAERKRKQDKEEAARKTNVQIAALTLKMVNDALDMVIPANICGWSSFHPGQVGVAMAVTSLITLKGHWERCGRALA</sequence>
<feature type="transmembrane region" description="Helical" evidence="6">
    <location>
        <begin position="24"/>
        <end position="42"/>
    </location>
</feature>